<protein>
    <submittedName>
        <fullName evidence="1">Uncharacterized protein</fullName>
    </submittedName>
</protein>
<name>A0A1G6YR12_9BRAD</name>
<reference evidence="1 2" key="1">
    <citation type="submission" date="2016-10" db="EMBL/GenBank/DDBJ databases">
        <authorList>
            <person name="de Groot N.N."/>
        </authorList>
    </citation>
    <scope>NUCLEOTIDE SEQUENCE [LARGE SCALE GENOMIC DNA]</scope>
    <source>
        <strain evidence="1 2">R5</strain>
    </source>
</reference>
<dbReference type="Proteomes" id="UP000199245">
    <property type="component" value="Unassembled WGS sequence"/>
</dbReference>
<dbReference type="AlphaFoldDB" id="A0A1G6YR12"/>
<proteinExistence type="predicted"/>
<evidence type="ECO:0000313" key="1">
    <source>
        <dbReference type="EMBL" id="SDD92107.1"/>
    </source>
</evidence>
<accession>A0A1G6YR12</accession>
<organism evidence="1 2">
    <name type="scientific">Bradyrhizobium brasilense</name>
    <dbReference type="NCBI Taxonomy" id="1419277"/>
    <lineage>
        <taxon>Bacteria</taxon>
        <taxon>Pseudomonadati</taxon>
        <taxon>Pseudomonadota</taxon>
        <taxon>Alphaproteobacteria</taxon>
        <taxon>Hyphomicrobiales</taxon>
        <taxon>Nitrobacteraceae</taxon>
        <taxon>Bradyrhizobium</taxon>
    </lineage>
</organism>
<dbReference type="EMBL" id="FMZW01000017">
    <property type="protein sequence ID" value="SDD92107.1"/>
    <property type="molecule type" value="Genomic_DNA"/>
</dbReference>
<sequence length="200" mass="21449">MVSLPRKNYAAGLEMHCPGGACSNLGPQSQSCLCLQNRRQGSSAPVIIRGLGGRDGIGVGCLCAGEGPIVRGDPSRGARTADRHRCSARSDMMLELPHLLQASQAEIPIQFVDEIPHDLIPLVQCPGHYAGFVSGRLRGFRKMVSSRREGGDPARTSRSEQNQSLIGKWVGRVGNSSSTRRCCKFLNHIQGAECPDGSLD</sequence>
<evidence type="ECO:0000313" key="2">
    <source>
        <dbReference type="Proteomes" id="UP000199245"/>
    </source>
</evidence>
<gene>
    <name evidence="1" type="ORF">SAMN05216337_101744</name>
</gene>